<keyword evidence="3" id="KW-1185">Reference proteome</keyword>
<evidence type="ECO:0000313" key="2">
    <source>
        <dbReference type="EMBL" id="MFF5921620.1"/>
    </source>
</evidence>
<name>A0ABW6XWA1_9ACTN</name>
<gene>
    <name evidence="2" type="ORF">ACFY8C_25215</name>
</gene>
<evidence type="ECO:0000313" key="3">
    <source>
        <dbReference type="Proteomes" id="UP001602370"/>
    </source>
</evidence>
<dbReference type="Proteomes" id="UP001602370">
    <property type="component" value="Unassembled WGS sequence"/>
</dbReference>
<evidence type="ECO:0000256" key="1">
    <source>
        <dbReference type="SAM" id="MobiDB-lite"/>
    </source>
</evidence>
<dbReference type="PROSITE" id="PS51257">
    <property type="entry name" value="PROKAR_LIPOPROTEIN"/>
    <property type="match status" value="1"/>
</dbReference>
<dbReference type="RefSeq" id="WP_030324286.1">
    <property type="nucleotide sequence ID" value="NZ_JBIBDZ010000008.1"/>
</dbReference>
<organism evidence="2 3">
    <name type="scientific">Streptomyces flavochromogenes</name>
    <dbReference type="NCBI Taxonomy" id="68199"/>
    <lineage>
        <taxon>Bacteria</taxon>
        <taxon>Bacillati</taxon>
        <taxon>Actinomycetota</taxon>
        <taxon>Actinomycetes</taxon>
        <taxon>Kitasatosporales</taxon>
        <taxon>Streptomycetaceae</taxon>
        <taxon>Streptomyces</taxon>
    </lineage>
</organism>
<feature type="region of interest" description="Disordered" evidence="1">
    <location>
        <begin position="156"/>
        <end position="243"/>
    </location>
</feature>
<feature type="compositionally biased region" description="Pro residues" evidence="1">
    <location>
        <begin position="158"/>
        <end position="168"/>
    </location>
</feature>
<proteinExistence type="predicted"/>
<protein>
    <submittedName>
        <fullName evidence="2">DUF3558 domain-containing protein</fullName>
    </submittedName>
</protein>
<sequence length="317" mass="32154">MQRKRYTPGRTGSTARTAVVLTLGLGLGIGLTGCSSGTPADDIAVDAKAGPAAPVAPPGRYRTLFEPCGAVPQATLKDLLPGAAALADAERDKAYRGVASVTYDTDRRVGCTWKADTPDISHRLALDIERVVSYDTAVSDDDRAQEVFVRKQLAAGIPLPPTAPPTTAPPATTTPSATATPQGTSTASGRPPGATQGAAAPGATTGAGKPGDAPAGKPPAGATPPSSGATPSSPSPTGLEPRVLGGLGNVAYLDDTLSTVGANGHQRAVSVVFRTSNVIVTVSYREQTTGSAEAPDSTELQEKARNLARLLAERLEE</sequence>
<feature type="compositionally biased region" description="Low complexity" evidence="1">
    <location>
        <begin position="169"/>
        <end position="238"/>
    </location>
</feature>
<accession>A0ABW6XWA1</accession>
<comment type="caution">
    <text evidence="2">The sequence shown here is derived from an EMBL/GenBank/DDBJ whole genome shotgun (WGS) entry which is preliminary data.</text>
</comment>
<dbReference type="EMBL" id="JBIBDZ010000008">
    <property type="protein sequence ID" value="MFF5921620.1"/>
    <property type="molecule type" value="Genomic_DNA"/>
</dbReference>
<reference evidence="2 3" key="1">
    <citation type="submission" date="2024-10" db="EMBL/GenBank/DDBJ databases">
        <title>The Natural Products Discovery Center: Release of the First 8490 Sequenced Strains for Exploring Actinobacteria Biosynthetic Diversity.</title>
        <authorList>
            <person name="Kalkreuter E."/>
            <person name="Kautsar S.A."/>
            <person name="Yang D."/>
            <person name="Bader C.D."/>
            <person name="Teijaro C.N."/>
            <person name="Fluegel L."/>
            <person name="Davis C.M."/>
            <person name="Simpson J.R."/>
            <person name="Lauterbach L."/>
            <person name="Steele A.D."/>
            <person name="Gui C."/>
            <person name="Meng S."/>
            <person name="Li G."/>
            <person name="Viehrig K."/>
            <person name="Ye F."/>
            <person name="Su P."/>
            <person name="Kiefer A.F."/>
            <person name="Nichols A."/>
            <person name="Cepeda A.J."/>
            <person name="Yan W."/>
            <person name="Fan B."/>
            <person name="Jiang Y."/>
            <person name="Adhikari A."/>
            <person name="Zheng C.-J."/>
            <person name="Schuster L."/>
            <person name="Cowan T.M."/>
            <person name="Smanski M.J."/>
            <person name="Chevrette M.G."/>
            <person name="De Carvalho L.P.S."/>
            <person name="Shen B."/>
        </authorList>
    </citation>
    <scope>NUCLEOTIDE SEQUENCE [LARGE SCALE GENOMIC DNA]</scope>
    <source>
        <strain evidence="2 3">NPDC012605</strain>
    </source>
</reference>